<dbReference type="RefSeq" id="WP_214834751.1">
    <property type="nucleotide sequence ID" value="NZ_CP183077.1"/>
</dbReference>
<evidence type="ECO:0008006" key="3">
    <source>
        <dbReference type="Google" id="ProtNLM"/>
    </source>
</evidence>
<evidence type="ECO:0000313" key="1">
    <source>
        <dbReference type="EMBL" id="MDL5375412.1"/>
    </source>
</evidence>
<proteinExistence type="predicted"/>
<gene>
    <name evidence="1" type="ORF">QR695_00185</name>
</gene>
<name>A0ABT7MJ19_9BACL</name>
<keyword evidence="2" id="KW-1185">Reference proteome</keyword>
<comment type="caution">
    <text evidence="1">The sequence shown here is derived from an EMBL/GenBank/DDBJ whole genome shotgun (WGS) entry which is preliminary data.</text>
</comment>
<organism evidence="1 2">
    <name type="scientific">Exiguobacterium mexicanum</name>
    <dbReference type="NCBI Taxonomy" id="340146"/>
    <lineage>
        <taxon>Bacteria</taxon>
        <taxon>Bacillati</taxon>
        <taxon>Bacillota</taxon>
        <taxon>Bacilli</taxon>
        <taxon>Bacillales</taxon>
        <taxon>Bacillales Family XII. Incertae Sedis</taxon>
        <taxon>Exiguobacterium</taxon>
    </lineage>
</organism>
<dbReference type="Proteomes" id="UP001230807">
    <property type="component" value="Unassembled WGS sequence"/>
</dbReference>
<evidence type="ECO:0000313" key="2">
    <source>
        <dbReference type="Proteomes" id="UP001230807"/>
    </source>
</evidence>
<reference evidence="1 2" key="1">
    <citation type="submission" date="2023-06" db="EMBL/GenBank/DDBJ databases">
        <title>Influencing factors and mechanism of Cr(VI) reduction by facultative anaerobic Exiguobacterium sp. PY14.</title>
        <authorList>
            <person name="Zou L."/>
        </authorList>
    </citation>
    <scope>NUCLEOTIDE SEQUENCE [LARGE SCALE GENOMIC DNA]</scope>
    <source>
        <strain evidence="1 2">PY14</strain>
    </source>
</reference>
<protein>
    <recommendedName>
        <fullName evidence="3">Lipoprotein</fullName>
    </recommendedName>
</protein>
<dbReference type="PROSITE" id="PS51257">
    <property type="entry name" value="PROKAR_LIPOPROTEIN"/>
    <property type="match status" value="1"/>
</dbReference>
<accession>A0ABT7MJ19</accession>
<dbReference type="EMBL" id="JASWER010000001">
    <property type="protein sequence ID" value="MDL5375412.1"/>
    <property type="molecule type" value="Genomic_DNA"/>
</dbReference>
<sequence length="163" mass="18258">MWKRIGIIVCALLLAACSNEGEQSTPTLGADAKVAKAYLEEQGYDVVSYRGNRTSSFEKEDLLELPTESTWQVQTTPPDDYIGRDIRHEYFIVRNHPLDEVAELGQTNVSVMMVDGKIIGGTSYPDSAEPLTGSSYSLDGKTAEELHPDYTEWRSEWEAKYSE</sequence>